<feature type="transmembrane region" description="Helical" evidence="1">
    <location>
        <begin position="67"/>
        <end position="84"/>
    </location>
</feature>
<dbReference type="Pfam" id="PF13519">
    <property type="entry name" value="VWA_2"/>
    <property type="match status" value="1"/>
</dbReference>
<dbReference type="EMBL" id="FOHK01000008">
    <property type="protein sequence ID" value="SET48171.1"/>
    <property type="molecule type" value="Genomic_DNA"/>
</dbReference>
<dbReference type="Proteomes" id="UP000199308">
    <property type="component" value="Unassembled WGS sequence"/>
</dbReference>
<dbReference type="OrthoDB" id="9807628at2"/>
<dbReference type="InterPro" id="IPR050768">
    <property type="entry name" value="UPF0353/GerABKA_families"/>
</dbReference>
<dbReference type="PANTHER" id="PTHR22550">
    <property type="entry name" value="SPORE GERMINATION PROTEIN"/>
    <property type="match status" value="1"/>
</dbReference>
<reference evidence="3 4" key="1">
    <citation type="submission" date="2016-10" db="EMBL/GenBank/DDBJ databases">
        <authorList>
            <person name="de Groot N.N."/>
        </authorList>
    </citation>
    <scope>NUCLEOTIDE SEQUENCE [LARGE SCALE GENOMIC DNA]</scope>
    <source>
        <strain evidence="3 4">DSM 19706</strain>
    </source>
</reference>
<organism evidence="3 4">
    <name type="scientific">Thalassotalea agarivorans</name>
    <name type="common">Thalassomonas agarivorans</name>
    <dbReference type="NCBI Taxonomy" id="349064"/>
    <lineage>
        <taxon>Bacteria</taxon>
        <taxon>Pseudomonadati</taxon>
        <taxon>Pseudomonadota</taxon>
        <taxon>Gammaproteobacteria</taxon>
        <taxon>Alteromonadales</taxon>
        <taxon>Colwelliaceae</taxon>
        <taxon>Thalassotalea</taxon>
    </lineage>
</organism>
<dbReference type="RefSeq" id="WP_093329597.1">
    <property type="nucleotide sequence ID" value="NZ_AP027363.1"/>
</dbReference>
<gene>
    <name evidence="3" type="ORF">SAMN05660429_01914</name>
</gene>
<dbReference type="Gene3D" id="3.40.50.410">
    <property type="entry name" value="von Willebrand factor, type A domain"/>
    <property type="match status" value="1"/>
</dbReference>
<dbReference type="STRING" id="349064.SAMN05660429_01914"/>
<dbReference type="InterPro" id="IPR002035">
    <property type="entry name" value="VWF_A"/>
</dbReference>
<sequence length="315" mass="35415">MDFSQLLHFHLMRPYWLIAIVLTFLILKAFKKRDDTLDKWRKIMSVEMLDAVTVKGNSNAWFSPQKLSWVMVILLTIILVGPTWKQQPSPFTQDQSALIIALDVSSSMEQSDIMPSRLLQAKQKILKLLALRGDANTALVAYAGSAHVVMPITNDREMIRHFLDVLDESIMPVKGKSPEAVIPIANKLLTPTNVPGTLLVITDGAPDDAAIAYDDYFSEANHQLIVWGIGKENAPEGSVLSPLQVDNLEDMANEGRLVLITPDQSDVDKVNRYIENNLVVLDDGTRPWHDSGYPVVFIAAALWLLWFRKGWTLQW</sequence>
<dbReference type="InterPro" id="IPR036465">
    <property type="entry name" value="vWFA_dom_sf"/>
</dbReference>
<accession>A0A1I0ETK8</accession>
<dbReference type="AlphaFoldDB" id="A0A1I0ETK8"/>
<evidence type="ECO:0000259" key="2">
    <source>
        <dbReference type="PROSITE" id="PS50234"/>
    </source>
</evidence>
<keyword evidence="1" id="KW-0472">Membrane</keyword>
<dbReference type="SUPFAM" id="SSF53300">
    <property type="entry name" value="vWA-like"/>
    <property type="match status" value="1"/>
</dbReference>
<dbReference type="SMART" id="SM00327">
    <property type="entry name" value="VWA"/>
    <property type="match status" value="1"/>
</dbReference>
<dbReference type="PROSITE" id="PS50234">
    <property type="entry name" value="VWFA"/>
    <property type="match status" value="1"/>
</dbReference>
<feature type="transmembrane region" description="Helical" evidence="1">
    <location>
        <begin position="12"/>
        <end position="30"/>
    </location>
</feature>
<feature type="domain" description="VWFA" evidence="2">
    <location>
        <begin position="97"/>
        <end position="278"/>
    </location>
</feature>
<name>A0A1I0ETK8_THASX</name>
<dbReference type="PANTHER" id="PTHR22550:SF14">
    <property type="entry name" value="VWFA DOMAIN-CONTAINING PROTEIN"/>
    <property type="match status" value="1"/>
</dbReference>
<keyword evidence="1" id="KW-0812">Transmembrane</keyword>
<evidence type="ECO:0000313" key="3">
    <source>
        <dbReference type="EMBL" id="SET48171.1"/>
    </source>
</evidence>
<keyword evidence="1" id="KW-1133">Transmembrane helix</keyword>
<protein>
    <submittedName>
        <fullName evidence="3">Ca-activated chloride channel family protein</fullName>
    </submittedName>
</protein>
<keyword evidence="4" id="KW-1185">Reference proteome</keyword>
<evidence type="ECO:0000313" key="4">
    <source>
        <dbReference type="Proteomes" id="UP000199308"/>
    </source>
</evidence>
<proteinExistence type="predicted"/>
<evidence type="ECO:0000256" key="1">
    <source>
        <dbReference type="SAM" id="Phobius"/>
    </source>
</evidence>